<dbReference type="HOGENOM" id="CLU_2344153_0_0_10"/>
<dbReference type="Proteomes" id="UP000005546">
    <property type="component" value="Unassembled WGS sequence"/>
</dbReference>
<accession>F3QUB3</accession>
<gene>
    <name evidence="1" type="ORF">HMPREF9442_01783</name>
</gene>
<dbReference type="STRING" id="762982.HMPREF9442_01783"/>
<name>F3QUB3_9BACT</name>
<reference evidence="1 2" key="1">
    <citation type="submission" date="2011-02" db="EMBL/GenBank/DDBJ databases">
        <authorList>
            <person name="Weinstock G."/>
            <person name="Sodergren E."/>
            <person name="Clifton S."/>
            <person name="Fulton L."/>
            <person name="Fulton B."/>
            <person name="Courtney L."/>
            <person name="Fronick C."/>
            <person name="Harrison M."/>
            <person name="Strong C."/>
            <person name="Farmer C."/>
            <person name="Delahaunty K."/>
            <person name="Markovic C."/>
            <person name="Hall O."/>
            <person name="Minx P."/>
            <person name="Tomlinson C."/>
            <person name="Mitreva M."/>
            <person name="Hou S."/>
            <person name="Chen J."/>
            <person name="Wollam A."/>
            <person name="Pepin K.H."/>
            <person name="Johnson M."/>
            <person name="Bhonagiri V."/>
            <person name="Zhang X."/>
            <person name="Suruliraj S."/>
            <person name="Warren W."/>
            <person name="Chinwalla A."/>
            <person name="Mardis E.R."/>
            <person name="Wilson R.K."/>
        </authorList>
    </citation>
    <scope>NUCLEOTIDE SEQUENCE [LARGE SCALE GENOMIC DNA]</scope>
    <source>
        <strain evidence="1 2">YIT 11841</strain>
    </source>
</reference>
<dbReference type="AlphaFoldDB" id="F3QUB3"/>
<proteinExistence type="predicted"/>
<organism evidence="1 2">
    <name type="scientific">Paraprevotella xylaniphila YIT 11841</name>
    <dbReference type="NCBI Taxonomy" id="762982"/>
    <lineage>
        <taxon>Bacteria</taxon>
        <taxon>Pseudomonadati</taxon>
        <taxon>Bacteroidota</taxon>
        <taxon>Bacteroidia</taxon>
        <taxon>Bacteroidales</taxon>
        <taxon>Prevotellaceae</taxon>
        <taxon>Paraprevotella</taxon>
    </lineage>
</organism>
<keyword evidence="2" id="KW-1185">Reference proteome</keyword>
<comment type="caution">
    <text evidence="1">The sequence shown here is derived from an EMBL/GenBank/DDBJ whole genome shotgun (WGS) entry which is preliminary data.</text>
</comment>
<dbReference type="EMBL" id="AFBR01000049">
    <property type="protein sequence ID" value="EGG53928.1"/>
    <property type="molecule type" value="Genomic_DNA"/>
</dbReference>
<sequence length="97" mass="11159">MRKKLPDASSLQTFSFLSAIPFKHGFSRQIEIYKVLKAFPFVAERAFPAQNIDNSPPLCARRKISFSQTIFRSAETKKRKCTIEAEEWSLCEKQTVS</sequence>
<protein>
    <submittedName>
        <fullName evidence="1">Uncharacterized protein</fullName>
    </submittedName>
</protein>
<evidence type="ECO:0000313" key="1">
    <source>
        <dbReference type="EMBL" id="EGG53928.1"/>
    </source>
</evidence>
<evidence type="ECO:0000313" key="2">
    <source>
        <dbReference type="Proteomes" id="UP000005546"/>
    </source>
</evidence>